<dbReference type="InterPro" id="IPR010982">
    <property type="entry name" value="Lambda_DNA-bd_dom_sf"/>
</dbReference>
<name>A0A401Z2J2_9ACTN</name>
<gene>
    <name evidence="2" type="ORF">EHYA_08821</name>
</gene>
<protein>
    <submittedName>
        <fullName evidence="2">Transcriptional regulator</fullName>
    </submittedName>
</protein>
<proteinExistence type="predicted"/>
<dbReference type="Gene3D" id="1.10.260.40">
    <property type="entry name" value="lambda repressor-like DNA-binding domains"/>
    <property type="match status" value="1"/>
</dbReference>
<sequence>MPPKPKSPSAARRLFGGQVRFHRKRKGLTQEQLAELVNQSASLIHAIECGRRPALSPLLEHLDRELDAGGALMDAAGYLVGEKVAESFVETAELEKQCVAADSFQLSLIPGLLQTEDYMRALLRAARPPLEDDDIEARVQGRIERQKLLTRKPTAICSYVVEEQVLRRPIGSKAILKAQLGRLLECSAMRNVSIQLMPTQCMEHVGLDGPMLLLEMPNGQVIAHLESQAGGAQVTDPELVRVLRQRYGIIRAQALTMADSAALIRKMAGEL</sequence>
<dbReference type="Proteomes" id="UP000286931">
    <property type="component" value="Unassembled WGS sequence"/>
</dbReference>
<dbReference type="InterPro" id="IPR001387">
    <property type="entry name" value="Cro/C1-type_HTH"/>
</dbReference>
<dbReference type="GO" id="GO:0003677">
    <property type="term" value="F:DNA binding"/>
    <property type="evidence" value="ECO:0007669"/>
    <property type="project" value="InterPro"/>
</dbReference>
<dbReference type="CDD" id="cd00093">
    <property type="entry name" value="HTH_XRE"/>
    <property type="match status" value="1"/>
</dbReference>
<dbReference type="AlphaFoldDB" id="A0A401Z2J2"/>
<evidence type="ECO:0000313" key="3">
    <source>
        <dbReference type="Proteomes" id="UP000286931"/>
    </source>
</evidence>
<dbReference type="Pfam" id="PF19054">
    <property type="entry name" value="DUF5753"/>
    <property type="match status" value="1"/>
</dbReference>
<comment type="caution">
    <text evidence="2">The sequence shown here is derived from an EMBL/GenBank/DDBJ whole genome shotgun (WGS) entry which is preliminary data.</text>
</comment>
<dbReference type="SMART" id="SM00530">
    <property type="entry name" value="HTH_XRE"/>
    <property type="match status" value="1"/>
</dbReference>
<feature type="domain" description="HTH cro/C1-type" evidence="1">
    <location>
        <begin position="19"/>
        <end position="52"/>
    </location>
</feature>
<evidence type="ECO:0000313" key="2">
    <source>
        <dbReference type="EMBL" id="GCE01082.1"/>
    </source>
</evidence>
<dbReference type="EMBL" id="BIFH01000045">
    <property type="protein sequence ID" value="GCE01082.1"/>
    <property type="molecule type" value="Genomic_DNA"/>
</dbReference>
<evidence type="ECO:0000259" key="1">
    <source>
        <dbReference type="PROSITE" id="PS50943"/>
    </source>
</evidence>
<dbReference type="Pfam" id="PF13560">
    <property type="entry name" value="HTH_31"/>
    <property type="match status" value="1"/>
</dbReference>
<keyword evidence="3" id="KW-1185">Reference proteome</keyword>
<accession>A0A401Z2J2</accession>
<organism evidence="2 3">
    <name type="scientific">Embleya hyalina</name>
    <dbReference type="NCBI Taxonomy" id="516124"/>
    <lineage>
        <taxon>Bacteria</taxon>
        <taxon>Bacillati</taxon>
        <taxon>Actinomycetota</taxon>
        <taxon>Actinomycetes</taxon>
        <taxon>Kitasatosporales</taxon>
        <taxon>Streptomycetaceae</taxon>
        <taxon>Embleya</taxon>
    </lineage>
</organism>
<dbReference type="PROSITE" id="PS50943">
    <property type="entry name" value="HTH_CROC1"/>
    <property type="match status" value="1"/>
</dbReference>
<dbReference type="InterPro" id="IPR043917">
    <property type="entry name" value="DUF5753"/>
</dbReference>
<dbReference type="SUPFAM" id="SSF47413">
    <property type="entry name" value="lambda repressor-like DNA-binding domains"/>
    <property type="match status" value="1"/>
</dbReference>
<reference evidence="2 3" key="1">
    <citation type="submission" date="2018-12" db="EMBL/GenBank/DDBJ databases">
        <title>Draft genome sequence of Embleya hyalina NBRC 13850T.</title>
        <authorList>
            <person name="Komaki H."/>
            <person name="Hosoyama A."/>
            <person name="Kimura A."/>
            <person name="Ichikawa N."/>
            <person name="Tamura T."/>
        </authorList>
    </citation>
    <scope>NUCLEOTIDE SEQUENCE [LARGE SCALE GENOMIC DNA]</scope>
    <source>
        <strain evidence="2 3">NBRC 13850</strain>
    </source>
</reference>